<dbReference type="InterPro" id="IPR001202">
    <property type="entry name" value="WW_dom"/>
</dbReference>
<organism evidence="5 6">
    <name type="scientific">Ignelater luminosus</name>
    <name type="common">Cucubano</name>
    <name type="synonym">Pyrophorus luminosus</name>
    <dbReference type="NCBI Taxonomy" id="2038154"/>
    <lineage>
        <taxon>Eukaryota</taxon>
        <taxon>Metazoa</taxon>
        <taxon>Ecdysozoa</taxon>
        <taxon>Arthropoda</taxon>
        <taxon>Hexapoda</taxon>
        <taxon>Insecta</taxon>
        <taxon>Pterygota</taxon>
        <taxon>Neoptera</taxon>
        <taxon>Endopterygota</taxon>
        <taxon>Coleoptera</taxon>
        <taxon>Polyphaga</taxon>
        <taxon>Elateriformia</taxon>
        <taxon>Elateroidea</taxon>
        <taxon>Elateridae</taxon>
        <taxon>Agrypninae</taxon>
        <taxon>Pyrophorini</taxon>
        <taxon>Ignelater</taxon>
    </lineage>
</organism>
<dbReference type="InterPro" id="IPR030030">
    <property type="entry name" value="Sav"/>
</dbReference>
<gene>
    <name evidence="5" type="ORF">ILUMI_24552</name>
</gene>
<keyword evidence="1" id="KW-0597">Phosphoprotein</keyword>
<sequence>MLSRKNKELRTIKEGVVGKYVKKDTPPEMPIINVWTTEPKRKISNQSRTSLSSQASTISSGTLNQPTTIQKFGNQKTTVSDVGLGAHEGKYTPSSSVPDLATRFANLSVGITNETSNISNNQNLSNTSLYNTSHSQHTYANQYFTSSYAIDHAANNANYVEIDQIYPLTDANPSALSNYKEINYNRNHSPIYQNTIETASVNRTQETSPIYSNLNAERYRPHSHGMTYGETLAHQLRQSMGASDNGQDQSEELPLPLGWSVDYTLRGRKYYIDHNTKTTHWSHPLEREGLPTGWQCIHSPHYGVYYVNHITRQAQYEHPCLMPCYNYQPDVRFLNPPRHTHYQPHSVLVPANPYLLEEIPHWLTVYFKGDWFYFFRFYSTNNSNILASADLDHKLHPLSPLPEQIYSNAESSSFTFKLKNIVSREYQ</sequence>
<dbReference type="SUPFAM" id="SSF51045">
    <property type="entry name" value="WW domain"/>
    <property type="match status" value="2"/>
</dbReference>
<evidence type="ECO:0000256" key="3">
    <source>
        <dbReference type="SAM" id="MobiDB-lite"/>
    </source>
</evidence>
<dbReference type="PANTHER" id="PTHR47522">
    <property type="entry name" value="SALVADOR FAMILY WW DOMAIN-CONTAINING PROTEIN 1"/>
    <property type="match status" value="1"/>
</dbReference>
<name>A0A8K0G0V8_IGNLU</name>
<dbReference type="CDD" id="cd00201">
    <property type="entry name" value="WW"/>
    <property type="match status" value="2"/>
</dbReference>
<dbReference type="GO" id="GO:0008285">
    <property type="term" value="P:negative regulation of cell population proliferation"/>
    <property type="evidence" value="ECO:0007669"/>
    <property type="project" value="TreeGrafter"/>
</dbReference>
<dbReference type="EMBL" id="VTPC01090713">
    <property type="protein sequence ID" value="KAF2881609.1"/>
    <property type="molecule type" value="Genomic_DNA"/>
</dbReference>
<dbReference type="GO" id="GO:0005829">
    <property type="term" value="C:cytosol"/>
    <property type="evidence" value="ECO:0007669"/>
    <property type="project" value="TreeGrafter"/>
</dbReference>
<feature type="compositionally biased region" description="Low complexity" evidence="3">
    <location>
        <begin position="44"/>
        <end position="60"/>
    </location>
</feature>
<proteinExistence type="predicted"/>
<evidence type="ECO:0000256" key="1">
    <source>
        <dbReference type="ARBA" id="ARBA00022553"/>
    </source>
</evidence>
<evidence type="ECO:0000259" key="4">
    <source>
        <dbReference type="PROSITE" id="PS50020"/>
    </source>
</evidence>
<comment type="caution">
    <text evidence="5">The sequence shown here is derived from an EMBL/GenBank/DDBJ whole genome shotgun (WGS) entry which is preliminary data.</text>
</comment>
<dbReference type="GO" id="GO:0060090">
    <property type="term" value="F:molecular adaptor activity"/>
    <property type="evidence" value="ECO:0007669"/>
    <property type="project" value="InterPro"/>
</dbReference>
<dbReference type="OrthoDB" id="5339429at2759"/>
<feature type="domain" description="WW" evidence="4">
    <location>
        <begin position="253"/>
        <end position="286"/>
    </location>
</feature>
<evidence type="ECO:0000256" key="2">
    <source>
        <dbReference type="ARBA" id="ARBA00022737"/>
    </source>
</evidence>
<dbReference type="AlphaFoldDB" id="A0A8K0G0V8"/>
<evidence type="ECO:0000313" key="5">
    <source>
        <dbReference type="EMBL" id="KAF2881609.1"/>
    </source>
</evidence>
<reference evidence="5" key="1">
    <citation type="submission" date="2019-08" db="EMBL/GenBank/DDBJ databases">
        <title>The genome of the North American firefly Photinus pyralis.</title>
        <authorList>
            <consortium name="Photinus pyralis genome working group"/>
            <person name="Fallon T.R."/>
            <person name="Sander Lower S.E."/>
            <person name="Weng J.-K."/>
        </authorList>
    </citation>
    <scope>NUCLEOTIDE SEQUENCE</scope>
    <source>
        <strain evidence="5">TRF0915ILg1</strain>
        <tissue evidence="5">Whole body</tissue>
    </source>
</reference>
<keyword evidence="2" id="KW-0677">Repeat</keyword>
<dbReference type="PANTHER" id="PTHR47522:SF2">
    <property type="entry name" value="PROTEIN SALVADOR HOMOLOG 1"/>
    <property type="match status" value="1"/>
</dbReference>
<keyword evidence="6" id="KW-1185">Reference proteome</keyword>
<dbReference type="SMART" id="SM00456">
    <property type="entry name" value="WW"/>
    <property type="match status" value="2"/>
</dbReference>
<dbReference type="FunFam" id="2.20.70.10:FF:000035">
    <property type="entry name" value="Salvador homolog 1 (Drosophila)"/>
    <property type="match status" value="1"/>
</dbReference>
<feature type="region of interest" description="Disordered" evidence="3">
    <location>
        <begin position="42"/>
        <end position="68"/>
    </location>
</feature>
<dbReference type="InterPro" id="IPR036020">
    <property type="entry name" value="WW_dom_sf"/>
</dbReference>
<evidence type="ECO:0000313" key="6">
    <source>
        <dbReference type="Proteomes" id="UP000801492"/>
    </source>
</evidence>
<dbReference type="Gene3D" id="2.20.70.10">
    <property type="match status" value="2"/>
</dbReference>
<dbReference type="GO" id="GO:0043065">
    <property type="term" value="P:positive regulation of apoptotic process"/>
    <property type="evidence" value="ECO:0007669"/>
    <property type="project" value="TreeGrafter"/>
</dbReference>
<dbReference type="PROSITE" id="PS50020">
    <property type="entry name" value="WW_DOMAIN_2"/>
    <property type="match status" value="2"/>
</dbReference>
<dbReference type="Proteomes" id="UP000801492">
    <property type="component" value="Unassembled WGS sequence"/>
</dbReference>
<dbReference type="GO" id="GO:0035329">
    <property type="term" value="P:hippo signaling"/>
    <property type="evidence" value="ECO:0007669"/>
    <property type="project" value="InterPro"/>
</dbReference>
<protein>
    <recommendedName>
        <fullName evidence="4">WW domain-containing protein</fullName>
    </recommendedName>
</protein>
<dbReference type="Pfam" id="PF00397">
    <property type="entry name" value="WW"/>
    <property type="match status" value="2"/>
</dbReference>
<feature type="domain" description="WW" evidence="4">
    <location>
        <begin position="288"/>
        <end position="321"/>
    </location>
</feature>
<accession>A0A8K0G0V8</accession>
<dbReference type="GO" id="GO:0006915">
    <property type="term" value="P:apoptotic process"/>
    <property type="evidence" value="ECO:0007669"/>
    <property type="project" value="InterPro"/>
</dbReference>